<dbReference type="AlphaFoldDB" id="Q8RD68"/>
<dbReference type="HOGENOM" id="CLU_203744_0_0_9"/>
<sequence>MLYYINRRGVFTKERNLMEKYFIIIPIISMITVALLFFIQVLFIKWTDKVFGIKQEKEKKDVEDKKEEE</sequence>
<protein>
    <submittedName>
        <fullName evidence="2">Uncharacterized protein</fullName>
    </submittedName>
</protein>
<evidence type="ECO:0000313" key="2">
    <source>
        <dbReference type="EMBL" id="AAM23479.1"/>
    </source>
</evidence>
<proteinExistence type="predicted"/>
<keyword evidence="1" id="KW-1133">Transmembrane helix</keyword>
<reference evidence="2 3" key="1">
    <citation type="journal article" date="2002" name="Genome Res.">
        <title>A complete sequence of the T. tengcongensis genome.</title>
        <authorList>
            <person name="Bao Q."/>
            <person name="Tian Y."/>
            <person name="Li W."/>
            <person name="Xu Z."/>
            <person name="Xuan Z."/>
            <person name="Hu S."/>
            <person name="Dong W."/>
            <person name="Yang J."/>
            <person name="Chen Y."/>
            <person name="Xue Y."/>
            <person name="Xu Y."/>
            <person name="Lai X."/>
            <person name="Huang L."/>
            <person name="Dong X."/>
            <person name="Ma Y."/>
            <person name="Ling L."/>
            <person name="Tan H."/>
            <person name="Chen R."/>
            <person name="Wang J."/>
            <person name="Yu J."/>
            <person name="Yang H."/>
        </authorList>
    </citation>
    <scope>NUCLEOTIDE SEQUENCE [LARGE SCALE GENOMIC DNA]</scope>
    <source>
        <strain evidence="3">DSM 15242 / JCM 11007 / NBRC 100824 / MB4</strain>
    </source>
</reference>
<evidence type="ECO:0000256" key="1">
    <source>
        <dbReference type="SAM" id="Phobius"/>
    </source>
</evidence>
<feature type="transmembrane region" description="Helical" evidence="1">
    <location>
        <begin position="21"/>
        <end position="44"/>
    </location>
</feature>
<dbReference type="STRING" id="273068.TTE0178"/>
<accession>Q8RD68</accession>
<organism evidence="2 3">
    <name type="scientific">Caldanaerobacter subterraneus subsp. tengcongensis (strain DSM 15242 / JCM 11007 / NBRC 100824 / MB4)</name>
    <name type="common">Thermoanaerobacter tengcongensis</name>
    <dbReference type="NCBI Taxonomy" id="273068"/>
    <lineage>
        <taxon>Bacteria</taxon>
        <taxon>Bacillati</taxon>
        <taxon>Bacillota</taxon>
        <taxon>Clostridia</taxon>
        <taxon>Thermoanaerobacterales</taxon>
        <taxon>Thermoanaerobacteraceae</taxon>
        <taxon>Caldanaerobacter</taxon>
    </lineage>
</organism>
<keyword evidence="3" id="KW-1185">Reference proteome</keyword>
<dbReference type="Proteomes" id="UP000000555">
    <property type="component" value="Chromosome"/>
</dbReference>
<keyword evidence="1" id="KW-0472">Membrane</keyword>
<gene>
    <name evidence="2" type="ordered locus">TTE0178</name>
</gene>
<dbReference type="EMBL" id="AE008691">
    <property type="protein sequence ID" value="AAM23479.1"/>
    <property type="molecule type" value="Genomic_DNA"/>
</dbReference>
<dbReference type="KEGG" id="tte:TTE0178"/>
<evidence type="ECO:0000313" key="3">
    <source>
        <dbReference type="Proteomes" id="UP000000555"/>
    </source>
</evidence>
<dbReference type="eggNOG" id="ENOG502ZPM2">
    <property type="taxonomic scope" value="Bacteria"/>
</dbReference>
<name>Q8RD68_CALS4</name>
<keyword evidence="1" id="KW-0812">Transmembrane</keyword>